<evidence type="ECO:0000256" key="1">
    <source>
        <dbReference type="ARBA" id="ARBA00022729"/>
    </source>
</evidence>
<dbReference type="GO" id="GO:0004553">
    <property type="term" value="F:hydrolase activity, hydrolyzing O-glycosyl compounds"/>
    <property type="evidence" value="ECO:0007669"/>
    <property type="project" value="InterPro"/>
</dbReference>
<dbReference type="SMART" id="SM00236">
    <property type="entry name" value="fCBD"/>
    <property type="match status" value="1"/>
</dbReference>
<feature type="signal peptide" evidence="3">
    <location>
        <begin position="1"/>
        <end position="20"/>
    </location>
</feature>
<sequence>MVSPHRLRLFLLTVPSLVLAAPAANFVPTTDSNCNCFLTNLTSRSYFSHHKFFDFRELSQYVSVPDPINSQEGNANADVTSSYFSSVNWTSAWVIQNWDNSDKLGTPGVDATLLKVNSPNNIYIEKNADYARDRSSTYMTMRTVRHENFQSAAEFESLSKNYHFLSMRMKARTRGAPGAITSMFTYRPSPDGTLASLQESDLEVRTMDPRNKISYTNQPAYSEDGETNPKASENATVGRSSWDDWQYHRMDWTPGSSSWYVDGVLVASSTFQTPRDPSTVLFNVWSDGGSWSGNMTVGAEAYMQVQWIEMLYNKTDSDVGGGPNTNAAGSCKSVCSVDLGRTIGTPVLVSNGGQGGQACAAAKYGQCAGKTWNGCIACAGSAECKYQHDYYSQCL</sequence>
<dbReference type="Gene3D" id="2.60.120.200">
    <property type="match status" value="1"/>
</dbReference>
<evidence type="ECO:0000313" key="7">
    <source>
        <dbReference type="Proteomes" id="UP000193689"/>
    </source>
</evidence>
<dbReference type="PANTHER" id="PTHR38121:SF4">
    <property type="entry name" value="GH16 DOMAIN-CONTAINING PROTEIN-RELATED"/>
    <property type="match status" value="1"/>
</dbReference>
<feature type="region of interest" description="Disordered" evidence="2">
    <location>
        <begin position="213"/>
        <end position="238"/>
    </location>
</feature>
<evidence type="ECO:0000256" key="3">
    <source>
        <dbReference type="SAM" id="SignalP"/>
    </source>
</evidence>
<dbReference type="SUPFAM" id="SSF49899">
    <property type="entry name" value="Concanavalin A-like lectins/glucanases"/>
    <property type="match status" value="1"/>
</dbReference>
<name>A0A1Y2DSE9_9PEZI</name>
<dbReference type="EMBL" id="MCFJ01000009">
    <property type="protein sequence ID" value="ORY62056.1"/>
    <property type="molecule type" value="Genomic_DNA"/>
</dbReference>
<dbReference type="AlphaFoldDB" id="A0A1Y2DSE9"/>
<reference evidence="6 7" key="1">
    <citation type="submission" date="2016-07" db="EMBL/GenBank/DDBJ databases">
        <title>Pervasive Adenine N6-methylation of Active Genes in Fungi.</title>
        <authorList>
            <consortium name="DOE Joint Genome Institute"/>
            <person name="Mondo S.J."/>
            <person name="Dannebaum R.O."/>
            <person name="Kuo R.C."/>
            <person name="Labutti K."/>
            <person name="Haridas S."/>
            <person name="Kuo A."/>
            <person name="Salamov A."/>
            <person name="Ahrendt S.R."/>
            <person name="Lipzen A."/>
            <person name="Sullivan W."/>
            <person name="Andreopoulos W.B."/>
            <person name="Clum A."/>
            <person name="Lindquist E."/>
            <person name="Daum C."/>
            <person name="Ramamoorthy G.K."/>
            <person name="Gryganskyi A."/>
            <person name="Culley D."/>
            <person name="Magnuson J.K."/>
            <person name="James T.Y."/>
            <person name="O'Malley M.A."/>
            <person name="Stajich J.E."/>
            <person name="Spatafora J.W."/>
            <person name="Visel A."/>
            <person name="Grigoriev I.V."/>
        </authorList>
    </citation>
    <scope>NUCLEOTIDE SEQUENCE [LARGE SCALE GENOMIC DNA]</scope>
    <source>
        <strain evidence="6 7">CBS 129021</strain>
    </source>
</reference>
<dbReference type="InterPro" id="IPR035971">
    <property type="entry name" value="CBD_sf"/>
</dbReference>
<feature type="domain" description="GH16" evidence="5">
    <location>
        <begin position="59"/>
        <end position="316"/>
    </location>
</feature>
<gene>
    <name evidence="6" type="ORF">BCR38DRAFT_346155</name>
</gene>
<dbReference type="STRING" id="1141098.A0A1Y2DSE9"/>
<keyword evidence="7" id="KW-1185">Reference proteome</keyword>
<dbReference type="PANTHER" id="PTHR38121">
    <property type="entry name" value="GH16 DOMAIN-CONTAINING PROTEIN"/>
    <property type="match status" value="1"/>
</dbReference>
<dbReference type="Pfam" id="PF00722">
    <property type="entry name" value="Glyco_hydro_16"/>
    <property type="match status" value="1"/>
</dbReference>
<protein>
    <submittedName>
        <fullName evidence="6">Concanavalin A-like lectin/glucanase domain-containing protein</fullName>
    </submittedName>
</protein>
<proteinExistence type="predicted"/>
<dbReference type="GO" id="GO:0030248">
    <property type="term" value="F:cellulose binding"/>
    <property type="evidence" value="ECO:0007669"/>
    <property type="project" value="InterPro"/>
</dbReference>
<dbReference type="InParanoid" id="A0A1Y2DSE9"/>
<dbReference type="GO" id="GO:0005975">
    <property type="term" value="P:carbohydrate metabolic process"/>
    <property type="evidence" value="ECO:0007669"/>
    <property type="project" value="InterPro"/>
</dbReference>
<dbReference type="InterPro" id="IPR000757">
    <property type="entry name" value="Beta-glucanase-like"/>
</dbReference>
<dbReference type="GO" id="GO:0005576">
    <property type="term" value="C:extracellular region"/>
    <property type="evidence" value="ECO:0007669"/>
    <property type="project" value="InterPro"/>
</dbReference>
<accession>A0A1Y2DSE9</accession>
<dbReference type="OrthoDB" id="4388755at2759"/>
<organism evidence="6 7">
    <name type="scientific">Pseudomassariella vexata</name>
    <dbReference type="NCBI Taxonomy" id="1141098"/>
    <lineage>
        <taxon>Eukaryota</taxon>
        <taxon>Fungi</taxon>
        <taxon>Dikarya</taxon>
        <taxon>Ascomycota</taxon>
        <taxon>Pezizomycotina</taxon>
        <taxon>Sordariomycetes</taxon>
        <taxon>Xylariomycetidae</taxon>
        <taxon>Amphisphaeriales</taxon>
        <taxon>Pseudomassariaceae</taxon>
        <taxon>Pseudomassariella</taxon>
    </lineage>
</organism>
<dbReference type="InterPro" id="IPR013320">
    <property type="entry name" value="ConA-like_dom_sf"/>
</dbReference>
<evidence type="ECO:0000259" key="4">
    <source>
        <dbReference type="PROSITE" id="PS51164"/>
    </source>
</evidence>
<evidence type="ECO:0000256" key="2">
    <source>
        <dbReference type="SAM" id="MobiDB-lite"/>
    </source>
</evidence>
<keyword evidence="6" id="KW-0430">Lectin</keyword>
<feature type="domain" description="CBM1" evidence="4">
    <location>
        <begin position="359"/>
        <end position="395"/>
    </location>
</feature>
<dbReference type="GeneID" id="63772451"/>
<dbReference type="PROSITE" id="PS51762">
    <property type="entry name" value="GH16_2"/>
    <property type="match status" value="1"/>
</dbReference>
<dbReference type="Pfam" id="PF00734">
    <property type="entry name" value="CBM_1"/>
    <property type="match status" value="1"/>
</dbReference>
<dbReference type="RefSeq" id="XP_040713892.1">
    <property type="nucleotide sequence ID" value="XM_040856239.1"/>
</dbReference>
<dbReference type="InterPro" id="IPR000254">
    <property type="entry name" value="CBD"/>
</dbReference>
<feature type="compositionally biased region" description="Polar residues" evidence="2">
    <location>
        <begin position="229"/>
        <end position="238"/>
    </location>
</feature>
<dbReference type="CDD" id="cd00413">
    <property type="entry name" value="Glyco_hydrolase_16"/>
    <property type="match status" value="1"/>
</dbReference>
<comment type="caution">
    <text evidence="6">The sequence shown here is derived from an EMBL/GenBank/DDBJ whole genome shotgun (WGS) entry which is preliminary data.</text>
</comment>
<feature type="chain" id="PRO_5012146790" evidence="3">
    <location>
        <begin position="21"/>
        <end position="395"/>
    </location>
</feature>
<evidence type="ECO:0000259" key="5">
    <source>
        <dbReference type="PROSITE" id="PS51762"/>
    </source>
</evidence>
<dbReference type="SUPFAM" id="SSF57180">
    <property type="entry name" value="Cellulose-binding domain"/>
    <property type="match status" value="1"/>
</dbReference>
<keyword evidence="1 3" id="KW-0732">Signal</keyword>
<evidence type="ECO:0000313" key="6">
    <source>
        <dbReference type="EMBL" id="ORY62056.1"/>
    </source>
</evidence>
<dbReference type="PROSITE" id="PS51164">
    <property type="entry name" value="CBM1_2"/>
    <property type="match status" value="1"/>
</dbReference>
<dbReference type="Proteomes" id="UP000193689">
    <property type="component" value="Unassembled WGS sequence"/>
</dbReference>